<proteinExistence type="predicted"/>
<organism evidence="1 2">
    <name type="scientific">Fusarium oxysporum f. sp. rapae</name>
    <dbReference type="NCBI Taxonomy" id="485398"/>
    <lineage>
        <taxon>Eukaryota</taxon>
        <taxon>Fungi</taxon>
        <taxon>Dikarya</taxon>
        <taxon>Ascomycota</taxon>
        <taxon>Pezizomycotina</taxon>
        <taxon>Sordariomycetes</taxon>
        <taxon>Hypocreomycetidae</taxon>
        <taxon>Hypocreales</taxon>
        <taxon>Nectriaceae</taxon>
        <taxon>Fusarium</taxon>
        <taxon>Fusarium oxysporum species complex</taxon>
    </lineage>
</organism>
<dbReference type="AlphaFoldDB" id="A0A8J5PMJ2"/>
<gene>
    <name evidence="1" type="ORF">Forpe1208_v000298</name>
</gene>
<protein>
    <submittedName>
        <fullName evidence="1">Uncharacterized protein</fullName>
    </submittedName>
</protein>
<evidence type="ECO:0000313" key="1">
    <source>
        <dbReference type="EMBL" id="KAG7422083.1"/>
    </source>
</evidence>
<evidence type="ECO:0000313" key="2">
    <source>
        <dbReference type="Proteomes" id="UP000694050"/>
    </source>
</evidence>
<accession>A0A8J5PMJ2</accession>
<reference evidence="1" key="1">
    <citation type="submission" date="2021-04" db="EMBL/GenBank/DDBJ databases">
        <title>First draft genome resource for Brassicaceae pathogens Fusarium oxysporum f. sp. raphani and Fusarium oxysporum f. sp. rapae.</title>
        <authorList>
            <person name="Asai S."/>
        </authorList>
    </citation>
    <scope>NUCLEOTIDE SEQUENCE</scope>
    <source>
        <strain evidence="1">Tf1208</strain>
    </source>
</reference>
<name>A0A8J5PMJ2_FUSOX</name>
<sequence length="144" mass="16264">MLPLTEVLGKLDDKRIGLLGQIKQGLEDLRNTLSTERFCAARNSYSCPPLTLGSLVQMMHGTENDQDSPLIAPFHMWSVSQVVGMVQLWPELIPFHHAYKRFGSRFVNPNNGQMYPCSIKGRTVPVFDNVEQAIQNLRFADFQG</sequence>
<dbReference type="Proteomes" id="UP000694050">
    <property type="component" value="Unassembled WGS sequence"/>
</dbReference>
<dbReference type="EMBL" id="JAELUQ010000001">
    <property type="protein sequence ID" value="KAG7422083.1"/>
    <property type="molecule type" value="Genomic_DNA"/>
</dbReference>
<comment type="caution">
    <text evidence="1">The sequence shown here is derived from an EMBL/GenBank/DDBJ whole genome shotgun (WGS) entry which is preliminary data.</text>
</comment>